<dbReference type="AlphaFoldDB" id="A0A3A0VQ96"/>
<gene>
    <name evidence="1" type="ORF">BUZ14_05130</name>
</gene>
<evidence type="ECO:0000313" key="2">
    <source>
        <dbReference type="Proteomes" id="UP000265541"/>
    </source>
</evidence>
<organism evidence="1 2">
    <name type="scientific">Staphylococcus gallinarum</name>
    <dbReference type="NCBI Taxonomy" id="1293"/>
    <lineage>
        <taxon>Bacteria</taxon>
        <taxon>Bacillati</taxon>
        <taxon>Bacillota</taxon>
        <taxon>Bacilli</taxon>
        <taxon>Bacillales</taxon>
        <taxon>Staphylococcaceae</taxon>
        <taxon>Staphylococcus</taxon>
    </lineage>
</organism>
<proteinExistence type="predicted"/>
<sequence>MKQLSIIRLLDEETFFVDAGINDGVKKQQFIEVLNPRRSYKNLAQVIDVFDQYTLCKKLGKKKIFFGDTVRLRPMNENNAATMDENV</sequence>
<name>A0A3A0VQ96_STAGA</name>
<reference evidence="1 2" key="1">
    <citation type="journal article" date="2016" name="Front. Microbiol.">
        <title>Comprehensive Phylogenetic Analysis of Bovine Non-aureus Staphylococci Species Based on Whole-Genome Sequencing.</title>
        <authorList>
            <person name="Naushad S."/>
            <person name="Barkema H.W."/>
            <person name="Luby C."/>
            <person name="Condas L.A."/>
            <person name="Nobrega D.B."/>
            <person name="Carson D.A."/>
            <person name="De Buck J."/>
        </authorList>
    </citation>
    <scope>NUCLEOTIDE SEQUENCE [LARGE SCALE GENOMIC DNA]</scope>
    <source>
        <strain evidence="1 2">SNUC 4781</strain>
    </source>
</reference>
<dbReference type="Proteomes" id="UP000265541">
    <property type="component" value="Unassembled WGS sequence"/>
</dbReference>
<comment type="caution">
    <text evidence="1">The sequence shown here is derived from an EMBL/GenBank/DDBJ whole genome shotgun (WGS) entry which is preliminary data.</text>
</comment>
<accession>A0A3A0VQ96</accession>
<evidence type="ECO:0000313" key="1">
    <source>
        <dbReference type="EMBL" id="RIP36038.1"/>
    </source>
</evidence>
<dbReference type="EMBL" id="QYJN01000002">
    <property type="protein sequence ID" value="RIP36038.1"/>
    <property type="molecule type" value="Genomic_DNA"/>
</dbReference>
<protein>
    <submittedName>
        <fullName evidence="1">Uncharacterized protein</fullName>
    </submittedName>
</protein>
<dbReference type="OrthoDB" id="2398770at2"/>
<dbReference type="RefSeq" id="WP_119484807.1">
    <property type="nucleotide sequence ID" value="NZ_QYJN01000002.1"/>
</dbReference>